<evidence type="ECO:0000259" key="3">
    <source>
        <dbReference type="PROSITE" id="PS51462"/>
    </source>
</evidence>
<keyword evidence="2 4" id="KW-0378">Hydrolase</keyword>
<organism evidence="4 5">
    <name type="scientific">Halolamina salina</name>
    <dbReference type="NCBI Taxonomy" id="1220023"/>
    <lineage>
        <taxon>Archaea</taxon>
        <taxon>Methanobacteriati</taxon>
        <taxon>Methanobacteriota</taxon>
        <taxon>Stenosarchaea group</taxon>
        <taxon>Halobacteria</taxon>
        <taxon>Halobacteriales</taxon>
        <taxon>Haloferacaceae</taxon>
    </lineage>
</organism>
<dbReference type="AlphaFoldDB" id="A0ABD6BAT7"/>
<evidence type="ECO:0000313" key="5">
    <source>
        <dbReference type="Proteomes" id="UP001597111"/>
    </source>
</evidence>
<dbReference type="Gene3D" id="3.90.79.10">
    <property type="entry name" value="Nucleoside Triphosphate Pyrophosphohydrolase"/>
    <property type="match status" value="1"/>
</dbReference>
<evidence type="ECO:0000313" key="4">
    <source>
        <dbReference type="EMBL" id="MFD1527105.1"/>
    </source>
</evidence>
<dbReference type="InterPro" id="IPR020084">
    <property type="entry name" value="NUDIX_hydrolase_CS"/>
</dbReference>
<dbReference type="SUPFAM" id="SSF55811">
    <property type="entry name" value="Nudix"/>
    <property type="match status" value="1"/>
</dbReference>
<gene>
    <name evidence="4" type="ORF">ACFR9S_12510</name>
</gene>
<accession>A0ABD6BAT7</accession>
<dbReference type="Gene3D" id="6.10.250.1120">
    <property type="match status" value="1"/>
</dbReference>
<dbReference type="PROSITE" id="PS51462">
    <property type="entry name" value="NUDIX"/>
    <property type="match status" value="1"/>
</dbReference>
<evidence type="ECO:0000256" key="1">
    <source>
        <dbReference type="ARBA" id="ARBA00001946"/>
    </source>
</evidence>
<dbReference type="RefSeq" id="WP_379731296.1">
    <property type="nucleotide sequence ID" value="NZ_JBHSWZ010000073.1"/>
</dbReference>
<dbReference type="Pfam" id="PF12535">
    <property type="entry name" value="Nudix_N"/>
    <property type="match status" value="1"/>
</dbReference>
<dbReference type="InterPro" id="IPR000086">
    <property type="entry name" value="NUDIX_hydrolase_dom"/>
</dbReference>
<dbReference type="PANTHER" id="PTHR43046:SF2">
    <property type="entry name" value="8-OXO-DGTP DIPHOSPHATASE-RELATED"/>
    <property type="match status" value="1"/>
</dbReference>
<name>A0ABD6BAT7_9EURY</name>
<sequence>MQLLSLLDELRAIGRTGLNFADNPYDEERYERILELVSQYYGKTVGVPSEEIREDMAAEMGQVTPKVGVDAILFDEEGQILLMKRPESGLWCLPGGAMEIHESPEEAVVREAHEETGLSIRPETLLGAYRLEPNSVHPYTTILLPYLCTVTDGTLQLSHEGEALQYWEVEEVPDWFPKHEEIALEARKQRDDD</sequence>
<dbReference type="PRINTS" id="PR00502">
    <property type="entry name" value="NUDIXFAMILY"/>
</dbReference>
<comment type="caution">
    <text evidence="4">The sequence shown here is derived from an EMBL/GenBank/DDBJ whole genome shotgun (WGS) entry which is preliminary data.</text>
</comment>
<comment type="cofactor">
    <cofactor evidence="1">
        <name>Mg(2+)</name>
        <dbReference type="ChEBI" id="CHEBI:18420"/>
    </cofactor>
</comment>
<reference evidence="4 5" key="1">
    <citation type="journal article" date="2019" name="Int. J. Syst. Evol. Microbiol.">
        <title>The Global Catalogue of Microorganisms (GCM) 10K type strain sequencing project: providing services to taxonomists for standard genome sequencing and annotation.</title>
        <authorList>
            <consortium name="The Broad Institute Genomics Platform"/>
            <consortium name="The Broad Institute Genome Sequencing Center for Infectious Disease"/>
            <person name="Wu L."/>
            <person name="Ma J."/>
        </authorList>
    </citation>
    <scope>NUCLEOTIDE SEQUENCE [LARGE SCALE GENOMIC DNA]</scope>
    <source>
        <strain evidence="4 5">CGMCC 1.12285</strain>
    </source>
</reference>
<dbReference type="InterPro" id="IPR020476">
    <property type="entry name" value="Nudix_hydrolase"/>
</dbReference>
<proteinExistence type="predicted"/>
<dbReference type="PANTHER" id="PTHR43046">
    <property type="entry name" value="GDP-MANNOSE MANNOSYL HYDROLASE"/>
    <property type="match status" value="1"/>
</dbReference>
<evidence type="ECO:0000256" key="2">
    <source>
        <dbReference type="ARBA" id="ARBA00022801"/>
    </source>
</evidence>
<keyword evidence="5" id="KW-1185">Reference proteome</keyword>
<protein>
    <submittedName>
        <fullName evidence="4">NUDIX hydrolase N-terminal domain-containing protein</fullName>
    </submittedName>
</protein>
<feature type="domain" description="Nudix hydrolase" evidence="3">
    <location>
        <begin position="64"/>
        <end position="189"/>
    </location>
</feature>
<dbReference type="EMBL" id="JBHUDH010000144">
    <property type="protein sequence ID" value="MFD1527105.1"/>
    <property type="molecule type" value="Genomic_DNA"/>
</dbReference>
<dbReference type="Proteomes" id="UP001597111">
    <property type="component" value="Unassembled WGS sequence"/>
</dbReference>
<dbReference type="PROSITE" id="PS00893">
    <property type="entry name" value="NUDIX_BOX"/>
    <property type="match status" value="1"/>
</dbReference>
<dbReference type="Pfam" id="PF00293">
    <property type="entry name" value="NUDIX"/>
    <property type="match status" value="1"/>
</dbReference>
<dbReference type="InterPro" id="IPR059176">
    <property type="entry name" value="UDP-X_N"/>
</dbReference>
<dbReference type="InterPro" id="IPR015797">
    <property type="entry name" value="NUDIX_hydrolase-like_dom_sf"/>
</dbReference>
<dbReference type="GO" id="GO:0016787">
    <property type="term" value="F:hydrolase activity"/>
    <property type="evidence" value="ECO:0007669"/>
    <property type="project" value="UniProtKB-KW"/>
</dbReference>